<dbReference type="PROSITE" id="PS51318">
    <property type="entry name" value="TAT"/>
    <property type="match status" value="1"/>
</dbReference>
<name>A0A840RYI5_9BURK</name>
<evidence type="ECO:0000313" key="2">
    <source>
        <dbReference type="EMBL" id="MBB5203797.1"/>
    </source>
</evidence>
<gene>
    <name evidence="2" type="ORF">HNQ51_001090</name>
</gene>
<evidence type="ECO:0000259" key="1">
    <source>
        <dbReference type="Pfam" id="PF14344"/>
    </source>
</evidence>
<dbReference type="RefSeq" id="WP_138857180.1">
    <property type="nucleotide sequence ID" value="NZ_CP040709.1"/>
</dbReference>
<dbReference type="InterPro" id="IPR006311">
    <property type="entry name" value="TAT_signal"/>
</dbReference>
<accession>A0A840RYI5</accession>
<organism evidence="2 3">
    <name type="scientific">Inhella inkyongensis</name>
    <dbReference type="NCBI Taxonomy" id="392593"/>
    <lineage>
        <taxon>Bacteria</taxon>
        <taxon>Pseudomonadati</taxon>
        <taxon>Pseudomonadota</taxon>
        <taxon>Betaproteobacteria</taxon>
        <taxon>Burkholderiales</taxon>
        <taxon>Sphaerotilaceae</taxon>
        <taxon>Inhella</taxon>
    </lineage>
</organism>
<evidence type="ECO:0000313" key="3">
    <source>
        <dbReference type="Proteomes" id="UP000554837"/>
    </source>
</evidence>
<comment type="caution">
    <text evidence="2">The sequence shown here is derived from an EMBL/GenBank/DDBJ whole genome shotgun (WGS) entry which is preliminary data.</text>
</comment>
<dbReference type="InterPro" id="IPR025510">
    <property type="entry name" value="DUF4397"/>
</dbReference>
<keyword evidence="3" id="KW-1185">Reference proteome</keyword>
<dbReference type="AlphaFoldDB" id="A0A840RYI5"/>
<dbReference type="Proteomes" id="UP000554837">
    <property type="component" value="Unassembled WGS sequence"/>
</dbReference>
<dbReference type="OrthoDB" id="9149069at2"/>
<feature type="domain" description="DUF4397" evidence="1">
    <location>
        <begin position="257"/>
        <end position="361"/>
    </location>
</feature>
<proteinExistence type="predicted"/>
<reference evidence="2 3" key="1">
    <citation type="submission" date="2020-08" db="EMBL/GenBank/DDBJ databases">
        <title>Genomic Encyclopedia of Type Strains, Phase IV (KMG-IV): sequencing the most valuable type-strain genomes for metagenomic binning, comparative biology and taxonomic classification.</title>
        <authorList>
            <person name="Goeker M."/>
        </authorList>
    </citation>
    <scope>NUCLEOTIDE SEQUENCE [LARGE SCALE GENOMIC DNA]</scope>
    <source>
        <strain evidence="2 3">DSM 23958</strain>
    </source>
</reference>
<sequence>MSETWSRRRWMQRSTGLLGLTGLAALPTLSLLSACGGGDSEEGAAPQLRLLNLCAEVPAMELWMEDERRLSVAAVGEPTEFQEQATETLTVKLRRAGNSTDLYSGDRTFGKDEHYTAVAWGRENQLNLATLREDEPDLDKLDSGKALLRIFNASTDLGVVDIYLTGSSTELDGSVPTQGSVGGGQLSGYVQVNSGSQRLRITGQGDTQDLRLDLPSLSLNEKQAWTLVLTAGVGGVLADAVLIEQRARVSRHGGQHARLRVVASVPGQGTVSVNWGGQSLVASVGSPTLTPYTAVAAGSQALSVRLGATLINEQLRNLQPGADYTLLVHGQGQVALIQDDNRLPSSSTRAKLRLVHAQATPHALTLTQDYAVLAQGVASGTASSFASVAATQLTRLDVSSAATGLASYTLEDARLLALGVYTLFALEGADGPTGLLRKDR</sequence>
<dbReference type="PROSITE" id="PS51257">
    <property type="entry name" value="PROKAR_LIPOPROTEIN"/>
    <property type="match status" value="1"/>
</dbReference>
<feature type="domain" description="DUF4397" evidence="1">
    <location>
        <begin position="47"/>
        <end position="163"/>
    </location>
</feature>
<protein>
    <recommendedName>
        <fullName evidence="1">DUF4397 domain-containing protein</fullName>
    </recommendedName>
</protein>
<dbReference type="Pfam" id="PF14344">
    <property type="entry name" value="DUF4397"/>
    <property type="match status" value="2"/>
</dbReference>
<dbReference type="EMBL" id="JACHHO010000001">
    <property type="protein sequence ID" value="MBB5203797.1"/>
    <property type="molecule type" value="Genomic_DNA"/>
</dbReference>